<dbReference type="SUPFAM" id="SSF117916">
    <property type="entry name" value="Fe-S cluster assembly (FSCA) domain-like"/>
    <property type="match status" value="1"/>
</dbReference>
<feature type="compositionally biased region" description="Basic and acidic residues" evidence="1">
    <location>
        <begin position="255"/>
        <end position="266"/>
    </location>
</feature>
<dbReference type="AlphaFoldDB" id="A0A1H2LVS0"/>
<dbReference type="Pfam" id="PF01883">
    <property type="entry name" value="FeS_assembly_P"/>
    <property type="match status" value="1"/>
</dbReference>
<dbReference type="EMBL" id="FNLM01000036">
    <property type="protein sequence ID" value="SDU85077.1"/>
    <property type="molecule type" value="Genomic_DNA"/>
</dbReference>
<dbReference type="STRING" id="158898.SAMN04488548_136934"/>
<evidence type="ECO:0000259" key="2">
    <source>
        <dbReference type="Pfam" id="PF01883"/>
    </source>
</evidence>
<evidence type="ECO:0000313" key="3">
    <source>
        <dbReference type="EMBL" id="SDU85077.1"/>
    </source>
</evidence>
<dbReference type="RefSeq" id="WP_074854214.1">
    <property type="nucleotide sequence ID" value="NZ_FNLM01000036.1"/>
</dbReference>
<name>A0A1H2LVS0_9ACTN</name>
<evidence type="ECO:0000313" key="4">
    <source>
        <dbReference type="Proteomes" id="UP000183180"/>
    </source>
</evidence>
<reference evidence="3 4" key="1">
    <citation type="submission" date="2016-10" db="EMBL/GenBank/DDBJ databases">
        <authorList>
            <person name="de Groot N.N."/>
        </authorList>
    </citation>
    <scope>NUCLEOTIDE SEQUENCE [LARGE SCALE GENOMIC DNA]</scope>
    <source>
        <strain evidence="3 4">DSM 44215</strain>
    </source>
</reference>
<dbReference type="InterPro" id="IPR034904">
    <property type="entry name" value="FSCA_dom_sf"/>
</dbReference>
<protein>
    <submittedName>
        <fullName evidence="3">Metal-sulfur cluster biosynthetic enzyme</fullName>
    </submittedName>
</protein>
<feature type="domain" description="MIP18 family-like" evidence="2">
    <location>
        <begin position="20"/>
        <end position="92"/>
    </location>
</feature>
<dbReference type="OrthoDB" id="153551at2"/>
<evidence type="ECO:0000256" key="1">
    <source>
        <dbReference type="SAM" id="MobiDB-lite"/>
    </source>
</evidence>
<gene>
    <name evidence="3" type="ORF">SAMN04488548_136934</name>
</gene>
<accession>A0A1H2LVS0</accession>
<proteinExistence type="predicted"/>
<dbReference type="InterPro" id="IPR002744">
    <property type="entry name" value="MIP18-like"/>
</dbReference>
<sequence>MTAVAPHPGYATGAATDLEHDVLTALGTVLDPELDQPITELKFVRSIMIDQTGVTVHLRLPTSFCSPNFAYLMGSDALDALEDINGIGQVRVLLDDHHDSDKINGGLDARAGYIGTFGVEALDSLDELRLTFRRKAHTAAMERCVAAEIAAGRITVAEVDRLALRDLPRGHHKAALLRRRMELGLSICPNSLVVVDEEGHVLPAEQVPMRLRFARSVRISMEGNSHFCRGLLATRYADDGECDGASGPVITNLRETPRAHPRSEQE</sequence>
<dbReference type="Proteomes" id="UP000183180">
    <property type="component" value="Unassembled WGS sequence"/>
</dbReference>
<dbReference type="Gene3D" id="3.30.300.130">
    <property type="entry name" value="Fe-S cluster assembly (FSCA)"/>
    <property type="match status" value="1"/>
</dbReference>
<feature type="region of interest" description="Disordered" evidence="1">
    <location>
        <begin position="246"/>
        <end position="266"/>
    </location>
</feature>
<organism evidence="3 4">
    <name type="scientific">Gordonia westfalica</name>
    <dbReference type="NCBI Taxonomy" id="158898"/>
    <lineage>
        <taxon>Bacteria</taxon>
        <taxon>Bacillati</taxon>
        <taxon>Actinomycetota</taxon>
        <taxon>Actinomycetes</taxon>
        <taxon>Mycobacteriales</taxon>
        <taxon>Gordoniaceae</taxon>
        <taxon>Gordonia</taxon>
    </lineage>
</organism>